<keyword evidence="7 11" id="KW-0811">Translocation</keyword>
<keyword evidence="8 11" id="KW-0496">Mitochondrion</keyword>
<dbReference type="OrthoDB" id="274922at2759"/>
<dbReference type="GO" id="GO:0045039">
    <property type="term" value="P:protein insertion into mitochondrial inner membrane"/>
    <property type="evidence" value="ECO:0007669"/>
    <property type="project" value="TreeGrafter"/>
</dbReference>
<evidence type="ECO:0000313" key="14">
    <source>
        <dbReference type="Proteomes" id="UP000019384"/>
    </source>
</evidence>
<evidence type="ECO:0000259" key="12">
    <source>
        <dbReference type="Pfam" id="PF02953"/>
    </source>
</evidence>
<name>W6MH90_9ASCO</name>
<gene>
    <name evidence="13" type="ORF">KUCA_T00001554001</name>
</gene>
<keyword evidence="2 11" id="KW-0813">Transport</keyword>
<evidence type="ECO:0000256" key="6">
    <source>
        <dbReference type="ARBA" id="ARBA00022927"/>
    </source>
</evidence>
<evidence type="ECO:0000256" key="4">
    <source>
        <dbReference type="ARBA" id="ARBA00022792"/>
    </source>
</evidence>
<dbReference type="Proteomes" id="UP000019384">
    <property type="component" value="Unassembled WGS sequence"/>
</dbReference>
<evidence type="ECO:0000256" key="11">
    <source>
        <dbReference type="RuleBase" id="RU367043"/>
    </source>
</evidence>
<evidence type="ECO:0000256" key="9">
    <source>
        <dbReference type="ARBA" id="ARBA00023136"/>
    </source>
</evidence>
<comment type="function">
    <text evidence="11">Mitochondrial intermembrane chaperone that participates in the import and insertion of some multi-pass transmembrane proteins into the mitochondrial inner membrane. Also required for the transfer of beta-barrel precursors from the TOM complex to the sorting and assembly machinery (SAM complex) of the outer membrane. Acts as a chaperone-like protein that protects the hydrophobic precursors from aggregation and guide them through the mitochondrial intermembrane space.</text>
</comment>
<reference evidence="13" key="1">
    <citation type="submission" date="2013-12" db="EMBL/GenBank/DDBJ databases">
        <authorList>
            <person name="Genoscope - CEA"/>
        </authorList>
    </citation>
    <scope>NUCLEOTIDE SEQUENCE</scope>
    <source>
        <strain evidence="13">CBS 1993</strain>
    </source>
</reference>
<dbReference type="STRING" id="1382522.W6MH90"/>
<evidence type="ECO:0000256" key="5">
    <source>
        <dbReference type="ARBA" id="ARBA00022833"/>
    </source>
</evidence>
<dbReference type="GO" id="GO:0046872">
    <property type="term" value="F:metal ion binding"/>
    <property type="evidence" value="ECO:0007669"/>
    <property type="project" value="UniProtKB-KW"/>
</dbReference>
<comment type="similarity">
    <text evidence="1 11">Belongs to the small Tim family.</text>
</comment>
<evidence type="ECO:0000256" key="2">
    <source>
        <dbReference type="ARBA" id="ARBA00022448"/>
    </source>
</evidence>
<evidence type="ECO:0000256" key="7">
    <source>
        <dbReference type="ARBA" id="ARBA00023010"/>
    </source>
</evidence>
<comment type="subunit">
    <text evidence="11">Heterohexamer.</text>
</comment>
<evidence type="ECO:0000256" key="8">
    <source>
        <dbReference type="ARBA" id="ARBA00023128"/>
    </source>
</evidence>
<comment type="subcellular location">
    <subcellularLocation>
        <location evidence="11">Mitochondrion inner membrane</location>
        <topology evidence="11">Peripheral membrane protein</topology>
        <orientation evidence="11">Intermembrane side</orientation>
    </subcellularLocation>
</comment>
<dbReference type="AlphaFoldDB" id="W6MH90"/>
<dbReference type="PANTHER" id="PTHR11038">
    <property type="entry name" value="MITOCHONDRIAL IMPORT INNER MEMBRANE TRANSLOCASE SUBUNIT TIM10"/>
    <property type="match status" value="1"/>
</dbReference>
<dbReference type="PANTHER" id="PTHR11038:SF18">
    <property type="entry name" value="MITOCHONDRIAL IMPORT INNER MEMBRANE TRANSLOCASE SUBUNIT TIM12"/>
    <property type="match status" value="1"/>
</dbReference>
<dbReference type="Pfam" id="PF02953">
    <property type="entry name" value="zf-Tim10_DDP"/>
    <property type="match status" value="1"/>
</dbReference>
<evidence type="ECO:0000256" key="3">
    <source>
        <dbReference type="ARBA" id="ARBA00022723"/>
    </source>
</evidence>
<protein>
    <recommendedName>
        <fullName evidence="11">Mitochondrial import inner membrane translocase subunit</fullName>
    </recommendedName>
</protein>
<evidence type="ECO:0000313" key="13">
    <source>
        <dbReference type="EMBL" id="CDK25584.1"/>
    </source>
</evidence>
<keyword evidence="10 11" id="KW-1015">Disulfide bond</keyword>
<dbReference type="GO" id="GO:0015031">
    <property type="term" value="P:protein transport"/>
    <property type="evidence" value="ECO:0007669"/>
    <property type="project" value="UniProtKB-KW"/>
</dbReference>
<evidence type="ECO:0000256" key="1">
    <source>
        <dbReference type="ARBA" id="ARBA00006720"/>
    </source>
</evidence>
<dbReference type="EMBL" id="HG793126">
    <property type="protein sequence ID" value="CDK25584.1"/>
    <property type="molecule type" value="Genomic_DNA"/>
</dbReference>
<feature type="domain" description="Tim10-like" evidence="12">
    <location>
        <begin position="37"/>
        <end position="75"/>
    </location>
</feature>
<dbReference type="RefSeq" id="XP_022457596.1">
    <property type="nucleotide sequence ID" value="XM_022603746.1"/>
</dbReference>
<keyword evidence="5" id="KW-0862">Zinc</keyword>
<dbReference type="InterPro" id="IPR004217">
    <property type="entry name" value="Tim10-like"/>
</dbReference>
<accession>W6MH90</accession>
<keyword evidence="11" id="KW-0143">Chaperone</keyword>
<dbReference type="HOGENOM" id="CLU_162151_0_0_1"/>
<proteinExistence type="inferred from homology"/>
<keyword evidence="6 11" id="KW-0653">Protein transport</keyword>
<keyword evidence="14" id="KW-1185">Reference proteome</keyword>
<comment type="domain">
    <text evidence="11">The twin CX3C motif contains 4 conserved Cys residues that form 2 disulfide bonds in the mitochondrial intermembrane space.</text>
</comment>
<keyword evidence="3" id="KW-0479">Metal-binding</keyword>
<keyword evidence="9" id="KW-0472">Membrane</keyword>
<dbReference type="GO" id="GO:0005743">
    <property type="term" value="C:mitochondrial inner membrane"/>
    <property type="evidence" value="ECO:0007669"/>
    <property type="project" value="UniProtKB-SubCell"/>
</dbReference>
<sequence>MSLFLLNNNGLEVEANPQKIAMAEVQYDAMKATFDITKCIPGEYGEADLHKGEQTCIDRCVIKFMSANRIIGLYAQKVRLDVDSLKAHEIIKEKYCKVEILGGIQSQRITDSHPSNMQCT</sequence>
<dbReference type="SUPFAM" id="SSF144122">
    <property type="entry name" value="Tim10-like"/>
    <property type="match status" value="1"/>
</dbReference>
<organism evidence="13 14">
    <name type="scientific">Kuraishia capsulata CBS 1993</name>
    <dbReference type="NCBI Taxonomy" id="1382522"/>
    <lineage>
        <taxon>Eukaryota</taxon>
        <taxon>Fungi</taxon>
        <taxon>Dikarya</taxon>
        <taxon>Ascomycota</taxon>
        <taxon>Saccharomycotina</taxon>
        <taxon>Pichiomycetes</taxon>
        <taxon>Pichiales</taxon>
        <taxon>Pichiaceae</taxon>
        <taxon>Kuraishia</taxon>
    </lineage>
</organism>
<dbReference type="GeneID" id="34518984"/>
<dbReference type="InterPro" id="IPR035427">
    <property type="entry name" value="Tim10-like_dom_sf"/>
</dbReference>
<evidence type="ECO:0000256" key="10">
    <source>
        <dbReference type="ARBA" id="ARBA00023157"/>
    </source>
</evidence>
<keyword evidence="4 11" id="KW-0999">Mitochondrion inner membrane</keyword>
<reference evidence="13" key="2">
    <citation type="submission" date="2014-02" db="EMBL/GenBank/DDBJ databases">
        <title>Complete DNA sequence of /Kuraishia capsulata/ illustrates novel genomic features among budding yeasts (/Saccharomycotina/).</title>
        <authorList>
            <person name="Morales L."/>
            <person name="Noel B."/>
            <person name="Porcel B."/>
            <person name="Marcet-Houben M."/>
            <person name="Hullo M-F."/>
            <person name="Sacerdot C."/>
            <person name="Tekaia F."/>
            <person name="Leh-Louis V."/>
            <person name="Despons L."/>
            <person name="Khanna V."/>
            <person name="Aury J-M."/>
            <person name="Barbe V."/>
            <person name="Couloux A."/>
            <person name="Labadie K."/>
            <person name="Pelletier E."/>
            <person name="Souciet J-L."/>
            <person name="Boekhout T."/>
            <person name="Gabaldon T."/>
            <person name="Wincker P."/>
            <person name="Dujon B."/>
        </authorList>
    </citation>
    <scope>NUCLEOTIDE SEQUENCE</scope>
    <source>
        <strain evidence="13">CBS 1993</strain>
    </source>
</reference>
<dbReference type="Gene3D" id="1.10.287.810">
    <property type="entry name" value="Mitochondrial import inner membrane translocase subunit tim13 like domains"/>
    <property type="match status" value="1"/>
</dbReference>